<name>A0A5D3KJW3_9BRAD</name>
<dbReference type="Proteomes" id="UP000324758">
    <property type="component" value="Unassembled WGS sequence"/>
</dbReference>
<feature type="chain" id="PRO_5023054994" evidence="1">
    <location>
        <begin position="26"/>
        <end position="87"/>
    </location>
</feature>
<feature type="signal peptide" evidence="1">
    <location>
        <begin position="1"/>
        <end position="25"/>
    </location>
</feature>
<gene>
    <name evidence="2" type="ORF">FXB40_08810</name>
</gene>
<dbReference type="EMBL" id="VSSS01000015">
    <property type="protein sequence ID" value="TYL97445.1"/>
    <property type="molecule type" value="Genomic_DNA"/>
</dbReference>
<protein>
    <submittedName>
        <fullName evidence="2">DUF3551 domain-containing protein</fullName>
    </submittedName>
</protein>
<keyword evidence="3" id="KW-1185">Reference proteome</keyword>
<evidence type="ECO:0000256" key="1">
    <source>
        <dbReference type="SAM" id="SignalP"/>
    </source>
</evidence>
<dbReference type="InterPro" id="IPR021937">
    <property type="entry name" value="DUF3551"/>
</dbReference>
<sequence length="87" mass="9837">MMEDLMRIALLVVFMVAGLAPAAHAERDYPWCVFGGGLGRPGECMYSTREQCLASSSGRWNTYCDINPRVRFNQQQAPQPRTRRTAQ</sequence>
<dbReference type="Pfam" id="PF12071">
    <property type="entry name" value="DUF3551"/>
    <property type="match status" value="1"/>
</dbReference>
<comment type="caution">
    <text evidence="2">The sequence shown here is derived from an EMBL/GenBank/DDBJ whole genome shotgun (WGS) entry which is preliminary data.</text>
</comment>
<dbReference type="AlphaFoldDB" id="A0A5D3KJW3"/>
<keyword evidence="1" id="KW-0732">Signal</keyword>
<proteinExistence type="predicted"/>
<reference evidence="2 3" key="1">
    <citation type="submission" date="2019-08" db="EMBL/GenBank/DDBJ databases">
        <title>Bradyrhizobium hipponensis sp. nov., a rhizobium isolated from a Lupinus angustifolius root nodule in Tunisia.</title>
        <authorList>
            <person name="Off K."/>
            <person name="Rejili M."/>
            <person name="Mars M."/>
            <person name="Brachmann A."/>
            <person name="Marin M."/>
        </authorList>
    </citation>
    <scope>NUCLEOTIDE SEQUENCE [LARGE SCALE GENOMIC DNA]</scope>
    <source>
        <strain evidence="2 3">CTAW71</strain>
    </source>
</reference>
<evidence type="ECO:0000313" key="3">
    <source>
        <dbReference type="Proteomes" id="UP000324758"/>
    </source>
</evidence>
<evidence type="ECO:0000313" key="2">
    <source>
        <dbReference type="EMBL" id="TYL97445.1"/>
    </source>
</evidence>
<accession>A0A5D3KJW3</accession>
<organism evidence="2 3">
    <name type="scientific">Bradyrhizobium rifense</name>
    <dbReference type="NCBI Taxonomy" id="515499"/>
    <lineage>
        <taxon>Bacteria</taxon>
        <taxon>Pseudomonadati</taxon>
        <taxon>Pseudomonadota</taxon>
        <taxon>Alphaproteobacteria</taxon>
        <taxon>Hyphomicrobiales</taxon>
        <taxon>Nitrobacteraceae</taxon>
        <taxon>Bradyrhizobium</taxon>
    </lineage>
</organism>
<dbReference type="OrthoDB" id="8255753at2"/>